<proteinExistence type="predicted"/>
<evidence type="ECO:0000313" key="2">
    <source>
        <dbReference type="EMBL" id="MPC44143.1"/>
    </source>
</evidence>
<name>A0A5B7FGA5_PORTR</name>
<sequence length="113" mass="12098">MSGGLTVGSAENVVLGQTAGAAMSSCGLPDSWMVMLARRSASWLPRASEIQGFSGNGAYEALRSPDPSATKPRNDSEASETARTNPDETIKVILHARESLSVTRKGEKYRWRA</sequence>
<gene>
    <name evidence="2" type="ORF">E2C01_037807</name>
</gene>
<dbReference type="EMBL" id="VSRR010006144">
    <property type="protein sequence ID" value="MPC44143.1"/>
    <property type="molecule type" value="Genomic_DNA"/>
</dbReference>
<comment type="caution">
    <text evidence="2">The sequence shown here is derived from an EMBL/GenBank/DDBJ whole genome shotgun (WGS) entry which is preliminary data.</text>
</comment>
<organism evidence="2 3">
    <name type="scientific">Portunus trituberculatus</name>
    <name type="common">Swimming crab</name>
    <name type="synonym">Neptunus trituberculatus</name>
    <dbReference type="NCBI Taxonomy" id="210409"/>
    <lineage>
        <taxon>Eukaryota</taxon>
        <taxon>Metazoa</taxon>
        <taxon>Ecdysozoa</taxon>
        <taxon>Arthropoda</taxon>
        <taxon>Crustacea</taxon>
        <taxon>Multicrustacea</taxon>
        <taxon>Malacostraca</taxon>
        <taxon>Eumalacostraca</taxon>
        <taxon>Eucarida</taxon>
        <taxon>Decapoda</taxon>
        <taxon>Pleocyemata</taxon>
        <taxon>Brachyura</taxon>
        <taxon>Eubrachyura</taxon>
        <taxon>Portunoidea</taxon>
        <taxon>Portunidae</taxon>
        <taxon>Portuninae</taxon>
        <taxon>Portunus</taxon>
    </lineage>
</organism>
<dbReference type="AlphaFoldDB" id="A0A5B7FGA5"/>
<evidence type="ECO:0000256" key="1">
    <source>
        <dbReference type="SAM" id="MobiDB-lite"/>
    </source>
</evidence>
<reference evidence="2 3" key="1">
    <citation type="submission" date="2019-05" db="EMBL/GenBank/DDBJ databases">
        <title>Another draft genome of Portunus trituberculatus and its Hox gene families provides insights of decapod evolution.</title>
        <authorList>
            <person name="Jeong J.-H."/>
            <person name="Song I."/>
            <person name="Kim S."/>
            <person name="Choi T."/>
            <person name="Kim D."/>
            <person name="Ryu S."/>
            <person name="Kim W."/>
        </authorList>
    </citation>
    <scope>NUCLEOTIDE SEQUENCE [LARGE SCALE GENOMIC DNA]</scope>
    <source>
        <tissue evidence="2">Muscle</tissue>
    </source>
</reference>
<dbReference type="Proteomes" id="UP000324222">
    <property type="component" value="Unassembled WGS sequence"/>
</dbReference>
<keyword evidence="3" id="KW-1185">Reference proteome</keyword>
<accession>A0A5B7FGA5</accession>
<protein>
    <submittedName>
        <fullName evidence="2">Uncharacterized protein</fullName>
    </submittedName>
</protein>
<evidence type="ECO:0000313" key="3">
    <source>
        <dbReference type="Proteomes" id="UP000324222"/>
    </source>
</evidence>
<feature type="region of interest" description="Disordered" evidence="1">
    <location>
        <begin position="57"/>
        <end position="89"/>
    </location>
</feature>